<dbReference type="Pfam" id="PF00300">
    <property type="entry name" value="His_Phos_1"/>
    <property type="match status" value="1"/>
</dbReference>
<dbReference type="PANTHER" id="PTHR21340:SF0">
    <property type="entry name" value="BIS(5'-NUCLEOSYL)-TETRAPHOSPHATASE [ASYMMETRICAL]"/>
    <property type="match status" value="1"/>
</dbReference>
<protein>
    <recommendedName>
        <fullName evidence="2">Nudix hydrolase domain-containing protein</fullName>
    </recommendedName>
</protein>
<gene>
    <name evidence="3" type="ORF">GM49_1355</name>
</gene>
<comment type="caution">
    <text evidence="3">The sequence shown here is derived from an EMBL/GenBank/DDBJ whole genome shotgun (WGS) entry which is preliminary data.</text>
</comment>
<dbReference type="PANTHER" id="PTHR21340">
    <property type="entry name" value="DIADENOSINE 5,5-P1,P4-TETRAPHOSPHATE PYROPHOSPHOHYDROLASE MUTT"/>
    <property type="match status" value="1"/>
</dbReference>
<dbReference type="InterPro" id="IPR013078">
    <property type="entry name" value="His_Pase_superF_clade-1"/>
</dbReference>
<dbReference type="Gene3D" id="3.90.79.10">
    <property type="entry name" value="Nucleoside Triphosphate Pyrophosphohydrolase"/>
    <property type="match status" value="1"/>
</dbReference>
<dbReference type="Gene3D" id="3.40.50.1240">
    <property type="entry name" value="Phosphoglycerate mutase-like"/>
    <property type="match status" value="1"/>
</dbReference>
<dbReference type="InterPro" id="IPR029033">
    <property type="entry name" value="His_PPase_superfam"/>
</dbReference>
<evidence type="ECO:0000313" key="3">
    <source>
        <dbReference type="EMBL" id="KGA03569.1"/>
    </source>
</evidence>
<reference evidence="3" key="1">
    <citation type="submission" date="2014-05" db="EMBL/GenBank/DDBJ databases">
        <title>Key roles for freshwater Actinobacteria revealed by deep metagenomic sequencing.</title>
        <authorList>
            <person name="Ghai R."/>
            <person name="Mizuno C.M."/>
            <person name="Picazo A."/>
            <person name="Camacho A."/>
            <person name="Rodriguez-Valera F."/>
        </authorList>
    </citation>
    <scope>NUCLEOTIDE SEQUENCE</scope>
</reference>
<dbReference type="SMART" id="SM00855">
    <property type="entry name" value="PGAM"/>
    <property type="match status" value="1"/>
</dbReference>
<dbReference type="PROSITE" id="PS00893">
    <property type="entry name" value="NUDIX_BOX"/>
    <property type="match status" value="1"/>
</dbReference>
<organism evidence="3">
    <name type="scientific">freshwater metagenome</name>
    <dbReference type="NCBI Taxonomy" id="449393"/>
    <lineage>
        <taxon>unclassified sequences</taxon>
        <taxon>metagenomes</taxon>
        <taxon>ecological metagenomes</taxon>
    </lineage>
</organism>
<sequence>MNELIIAAGGVVWREGKDSKIELAIIHRPKYDDWTFPKGKLDIGEELISGAYREILEETGLDIELGPYLGTVEYESFGEAKHVSYWAAKALSSSKEFHPNNEADLLEWHEVDSARQKLTRDTDREILEVFIESPYQASKLIMLRHAKALARAEWQSGDEDRPLDNLGQLQAKRMHAVYQVFGISQIHTSDAVRCYDTVIGLTNALKIEPVVTSKLSEYTYEKNKDKSLDYALELAEMARTTGETILLCSHNPVLPRMLERVAKKTAVKLPGYKLKPGDAWVVFLGKNKCLQIDFVPAPSI</sequence>
<dbReference type="Pfam" id="PF00293">
    <property type="entry name" value="NUDIX"/>
    <property type="match status" value="1"/>
</dbReference>
<dbReference type="CDD" id="cd07067">
    <property type="entry name" value="HP_PGM_like"/>
    <property type="match status" value="1"/>
</dbReference>
<dbReference type="InterPro" id="IPR015797">
    <property type="entry name" value="NUDIX_hydrolase-like_dom_sf"/>
</dbReference>
<dbReference type="CDD" id="cd03673">
    <property type="entry name" value="NUDIX_Ap6A_hydrolase"/>
    <property type="match status" value="1"/>
</dbReference>
<dbReference type="AlphaFoldDB" id="A0A094P2G8"/>
<evidence type="ECO:0000259" key="2">
    <source>
        <dbReference type="PROSITE" id="PS51462"/>
    </source>
</evidence>
<proteinExistence type="predicted"/>
<dbReference type="GO" id="GO:0006754">
    <property type="term" value="P:ATP biosynthetic process"/>
    <property type="evidence" value="ECO:0007669"/>
    <property type="project" value="TreeGrafter"/>
</dbReference>
<dbReference type="GO" id="GO:0006167">
    <property type="term" value="P:AMP biosynthetic process"/>
    <property type="evidence" value="ECO:0007669"/>
    <property type="project" value="TreeGrafter"/>
</dbReference>
<dbReference type="InterPro" id="IPR000086">
    <property type="entry name" value="NUDIX_hydrolase_dom"/>
</dbReference>
<keyword evidence="1" id="KW-0378">Hydrolase</keyword>
<dbReference type="PROSITE" id="PS51462">
    <property type="entry name" value="NUDIX"/>
    <property type="match status" value="1"/>
</dbReference>
<dbReference type="EMBL" id="JNSJ01000010">
    <property type="protein sequence ID" value="KGA03569.1"/>
    <property type="molecule type" value="Genomic_DNA"/>
</dbReference>
<feature type="domain" description="Nudix hydrolase" evidence="2">
    <location>
        <begin position="3"/>
        <end position="132"/>
    </location>
</feature>
<accession>A0A094P2G8</accession>
<name>A0A094P2G8_9ZZZZ</name>
<dbReference type="SUPFAM" id="SSF53254">
    <property type="entry name" value="Phosphoglycerate mutase-like"/>
    <property type="match status" value="1"/>
</dbReference>
<dbReference type="InterPro" id="IPR020084">
    <property type="entry name" value="NUDIX_hydrolase_CS"/>
</dbReference>
<evidence type="ECO:0000256" key="1">
    <source>
        <dbReference type="ARBA" id="ARBA00022801"/>
    </source>
</evidence>
<dbReference type="InterPro" id="IPR051325">
    <property type="entry name" value="Nudix_hydrolase_domain"/>
</dbReference>
<dbReference type="GO" id="GO:0004081">
    <property type="term" value="F:bis(5'-nucleosyl)-tetraphosphatase (asymmetrical) activity"/>
    <property type="evidence" value="ECO:0007669"/>
    <property type="project" value="TreeGrafter"/>
</dbReference>
<dbReference type="SUPFAM" id="SSF55811">
    <property type="entry name" value="Nudix"/>
    <property type="match status" value="1"/>
</dbReference>